<dbReference type="Pfam" id="PF19838">
    <property type="entry name" value="LptD_2"/>
    <property type="match status" value="1"/>
</dbReference>
<dbReference type="PANTHER" id="PTHR30189">
    <property type="entry name" value="LPS-ASSEMBLY PROTEIN"/>
    <property type="match status" value="1"/>
</dbReference>
<dbReference type="AlphaFoldDB" id="A0A4R3KNW9"/>
<dbReference type="OrthoDB" id="9802320at2"/>
<feature type="domain" description="LPS-assembly protein LptD central" evidence="1">
    <location>
        <begin position="257"/>
        <end position="728"/>
    </location>
</feature>
<accession>A0A4R3KNW9</accession>
<name>A0A4R3KNW9_9SPHI</name>
<dbReference type="Proteomes" id="UP000295807">
    <property type="component" value="Unassembled WGS sequence"/>
</dbReference>
<comment type="caution">
    <text evidence="2">The sequence shown here is derived from an EMBL/GenBank/DDBJ whole genome shotgun (WGS) entry which is preliminary data.</text>
</comment>
<proteinExistence type="predicted"/>
<dbReference type="GO" id="GO:1990351">
    <property type="term" value="C:transporter complex"/>
    <property type="evidence" value="ECO:0007669"/>
    <property type="project" value="TreeGrafter"/>
</dbReference>
<dbReference type="EMBL" id="SMAD01000009">
    <property type="protein sequence ID" value="TCS86064.1"/>
    <property type="molecule type" value="Genomic_DNA"/>
</dbReference>
<dbReference type="PANTHER" id="PTHR30189:SF1">
    <property type="entry name" value="LPS-ASSEMBLY PROTEIN LPTD"/>
    <property type="match status" value="1"/>
</dbReference>
<dbReference type="RefSeq" id="WP_132129870.1">
    <property type="nucleotide sequence ID" value="NZ_SMAD01000009.1"/>
</dbReference>
<evidence type="ECO:0000259" key="1">
    <source>
        <dbReference type="Pfam" id="PF19838"/>
    </source>
</evidence>
<dbReference type="InterPro" id="IPR045659">
    <property type="entry name" value="LptD_2"/>
</dbReference>
<reference evidence="2 3" key="1">
    <citation type="submission" date="2019-03" db="EMBL/GenBank/DDBJ databases">
        <title>Genomic Encyclopedia of Type Strains, Phase IV (KMG-IV): sequencing the most valuable type-strain genomes for metagenomic binning, comparative biology and taxonomic classification.</title>
        <authorList>
            <person name="Goeker M."/>
        </authorList>
    </citation>
    <scope>NUCLEOTIDE SEQUENCE [LARGE SCALE GENOMIC DNA]</scope>
    <source>
        <strain evidence="2 3">DSM 21100</strain>
    </source>
</reference>
<dbReference type="GO" id="GO:0009279">
    <property type="term" value="C:cell outer membrane"/>
    <property type="evidence" value="ECO:0007669"/>
    <property type="project" value="TreeGrafter"/>
</dbReference>
<gene>
    <name evidence="2" type="ORF">EDD80_10993</name>
</gene>
<evidence type="ECO:0000313" key="3">
    <source>
        <dbReference type="Proteomes" id="UP000295807"/>
    </source>
</evidence>
<evidence type="ECO:0000313" key="2">
    <source>
        <dbReference type="EMBL" id="TCS86064.1"/>
    </source>
</evidence>
<protein>
    <submittedName>
        <fullName evidence="2">Lipopolysaccharide assembly outer membrane protein LptD (OstA)</fullName>
    </submittedName>
</protein>
<organism evidence="2 3">
    <name type="scientific">Anseongella ginsenosidimutans</name>
    <dbReference type="NCBI Taxonomy" id="496056"/>
    <lineage>
        <taxon>Bacteria</taxon>
        <taxon>Pseudomonadati</taxon>
        <taxon>Bacteroidota</taxon>
        <taxon>Sphingobacteriia</taxon>
        <taxon>Sphingobacteriales</taxon>
        <taxon>Sphingobacteriaceae</taxon>
        <taxon>Anseongella</taxon>
    </lineage>
</organism>
<keyword evidence="3" id="KW-1185">Reference proteome</keyword>
<dbReference type="InterPro" id="IPR050218">
    <property type="entry name" value="LptD"/>
</dbReference>
<sequence length="917" mass="102209">MKQKSCIFPLLLITVCFLAGEMYAASGLRPYSALQDGPPADTLPKGAPGADSIPLLTPVSADSLPGTAVLSADSISLTQDSLGIVPIAGGLENAADTSGAPADTTKGGLEAQILSKAEKSITYYLNDKYTVLRGNAYIEYLDITLNAEYIRINNVKKEIFATGLKDSLGRYYGRPKMVQGGQEITADSLKYNFETRRAFAWNSLTAEGEGYIRGGKSKVDEHRVAYIQDGIYTTCTNPAHPHFGIRLYKTKVKENQIITGPANLFIEGIPLPLGVPFGFFPKTQKRASGIIFPSIREDASLGFSAENFGYYLGLSDHFDLSVLGEMYSLGSYGVRASSRYSWRYRFNGNFSFDYLRRKFPNDATGGYSLGKQFNIRWSHSQSNRGTGTNFSANVNAGSSKYYQNTTDFNLQDKARNTLASGINYSKTWLNSPFSLSASANHSQDVSTGQVSIGLPTLSFNVSRITPFDSKNRVGAQKWYHRIGMSYSLQADNRVSTGDSILFSPQTLDRLQTGIRHSIPVSTSFNLFNYFFVSPSFNYNERWSFKSFRKYYDPGVDRVITDTVKGFQASRDYSLSLGMNTRIFGELNFRKGKIKAIRHVITPSIGFSYRPDFGAEKFGYYQYYVNAEGERTRYSIFEGTLYGGPSAGVSKSLNFSIDNIIEMKVRAENDTTDGEEDGEKKVKLLDRLSINGGYNFADELFPLSNINFSGSTTLFEKISMSFNGSFDPYAVIDGRREPVYLLKHSNKLARLTRFSFSVRGSLNSRGEGNTTGQPVNPVGGLDPSMQEQLYLVDPNPEAFVDFNLLWSLSFGYSFNYSNPGTYSSRAAGPVKRTTQALDMNGDFSLTPKWKIGFQTSYDFERGEVGSTSFSIFRDLHCWALSFNWIPFGSYRSYSMDLRVNAAVLQDLKLTKRRNYYNY</sequence>